<keyword evidence="2" id="KW-1003">Cell membrane</keyword>
<dbReference type="PROSITE" id="PS50111">
    <property type="entry name" value="CHEMOTAXIS_TRANSDUC_2"/>
    <property type="match status" value="1"/>
</dbReference>
<comment type="subcellular location">
    <subcellularLocation>
        <location evidence="1">Cell membrane</location>
        <topology evidence="1">Multi-pass membrane protein</topology>
    </subcellularLocation>
</comment>
<evidence type="ECO:0000256" key="5">
    <source>
        <dbReference type="ARBA" id="ARBA00022989"/>
    </source>
</evidence>
<evidence type="ECO:0000313" key="14">
    <source>
        <dbReference type="Proteomes" id="UP000032068"/>
    </source>
</evidence>
<feature type="domain" description="HAMP" evidence="12">
    <location>
        <begin position="211"/>
        <end position="264"/>
    </location>
</feature>
<name>A0A0D0K7A5_9PSED</name>
<dbReference type="FunFam" id="1.10.287.950:FF:000001">
    <property type="entry name" value="Methyl-accepting chemotaxis sensory transducer"/>
    <property type="match status" value="1"/>
</dbReference>
<accession>A0A0D0K7A5</accession>
<keyword evidence="3" id="KW-0488">Methylation</keyword>
<evidence type="ECO:0000256" key="8">
    <source>
        <dbReference type="ARBA" id="ARBA00029447"/>
    </source>
</evidence>
<dbReference type="EMBL" id="JXQW01000008">
    <property type="protein sequence ID" value="KIQ04491.1"/>
    <property type="molecule type" value="Genomic_DNA"/>
</dbReference>
<evidence type="ECO:0000256" key="3">
    <source>
        <dbReference type="ARBA" id="ARBA00022481"/>
    </source>
</evidence>
<dbReference type="GO" id="GO:0007165">
    <property type="term" value="P:signal transduction"/>
    <property type="evidence" value="ECO:0007669"/>
    <property type="project" value="UniProtKB-KW"/>
</dbReference>
<feature type="transmembrane region" description="Helical" evidence="10">
    <location>
        <begin position="191"/>
        <end position="214"/>
    </location>
</feature>
<evidence type="ECO:0000256" key="4">
    <source>
        <dbReference type="ARBA" id="ARBA00022692"/>
    </source>
</evidence>
<evidence type="ECO:0000256" key="2">
    <source>
        <dbReference type="ARBA" id="ARBA00022475"/>
    </source>
</evidence>
<dbReference type="CDD" id="cd11386">
    <property type="entry name" value="MCP_signal"/>
    <property type="match status" value="1"/>
</dbReference>
<keyword evidence="6 10" id="KW-0472">Membrane</keyword>
<gene>
    <name evidence="13" type="ORF">RU08_05900</name>
</gene>
<dbReference type="InterPro" id="IPR003660">
    <property type="entry name" value="HAMP_dom"/>
</dbReference>
<reference evidence="13 14" key="1">
    <citation type="submission" date="2014-12" db="EMBL/GenBank/DDBJ databases">
        <title>16Stimator: statistical estimation of ribosomal gene copy numbers from draft genome assemblies.</title>
        <authorList>
            <person name="Perisin M.A."/>
            <person name="Vetter M."/>
            <person name="Gilbert J.A."/>
            <person name="Bergelson J."/>
        </authorList>
    </citation>
    <scope>NUCLEOTIDE SEQUENCE [LARGE SCALE GENOMIC DNA]</scope>
    <source>
        <strain evidence="13 14">MEJ086</strain>
    </source>
</reference>
<comment type="caution">
    <text evidence="13">The sequence shown here is derived from an EMBL/GenBank/DDBJ whole genome shotgun (WGS) entry which is preliminary data.</text>
</comment>
<evidence type="ECO:0000256" key="6">
    <source>
        <dbReference type="ARBA" id="ARBA00023136"/>
    </source>
</evidence>
<evidence type="ECO:0000313" key="13">
    <source>
        <dbReference type="EMBL" id="KIQ04491.1"/>
    </source>
</evidence>
<dbReference type="Pfam" id="PF00672">
    <property type="entry name" value="HAMP"/>
    <property type="match status" value="1"/>
</dbReference>
<dbReference type="InterPro" id="IPR024478">
    <property type="entry name" value="HlyB_4HB_MCP"/>
</dbReference>
<sequence>MFANLTIRIRLALLVIAPLLVLMAVIFIASINAQRINDSLGHLFLDRMKPISQLKIVSDSYAVSMVDTLHKYRAGLTDGVRLNQEFNTALLRGNKAWEEYRATQLTDRERTMVSEVDGALMHVRDVSQAFIRAVNDGTLRTMESQRFNTTLYEAFDPLGAKLSSLIDLQLSEGQALYVASDLQYQAVVKTFLVIGAASLVGLLIAAVLISLSIIRPLSGLRSVITTVQQTSNLTLRANGVGRDEVAETARAFNSLIEHQRALILDLSATATQLSGASEEMSAISAQVSQTATLQGDQTHMVAAAVHEMSMAVQEVASNALSTANSASNANRQAQEGGVLVQASVESVQGVSVSVAQAGEVIDSLHAQSGEISKVLGVIQSIAAQTNLLALNAAIEAARAGEAGRGFAVVADEVRGLASNTHTATESIRSMIDALQSGARAAVAVMQESREHVQHCVQRASDAGDALISITSAVEGIASGNEQISTATEEQTSVANEISKNVNQLNSSIAEVVNGAQQSLIASRELAQMASRLHQQTQQFVV</sequence>
<keyword evidence="4 10" id="KW-0812">Transmembrane</keyword>
<dbReference type="AlphaFoldDB" id="A0A0D0K7A5"/>
<dbReference type="PROSITE" id="PS50885">
    <property type="entry name" value="HAMP"/>
    <property type="match status" value="1"/>
</dbReference>
<organism evidence="13 14">
    <name type="scientific">Pseudomonas fulva</name>
    <dbReference type="NCBI Taxonomy" id="47880"/>
    <lineage>
        <taxon>Bacteria</taxon>
        <taxon>Pseudomonadati</taxon>
        <taxon>Pseudomonadota</taxon>
        <taxon>Gammaproteobacteria</taxon>
        <taxon>Pseudomonadales</taxon>
        <taxon>Pseudomonadaceae</taxon>
        <taxon>Pseudomonas</taxon>
    </lineage>
</organism>
<dbReference type="Proteomes" id="UP000032068">
    <property type="component" value="Unassembled WGS sequence"/>
</dbReference>
<dbReference type="GO" id="GO:0005886">
    <property type="term" value="C:plasma membrane"/>
    <property type="evidence" value="ECO:0007669"/>
    <property type="project" value="UniProtKB-SubCell"/>
</dbReference>
<evidence type="ECO:0000256" key="10">
    <source>
        <dbReference type="SAM" id="Phobius"/>
    </source>
</evidence>
<dbReference type="OrthoDB" id="2489132at2"/>
<protein>
    <submittedName>
        <fullName evidence="13">Chemotaxis protein</fullName>
    </submittedName>
</protein>
<feature type="domain" description="Methyl-accepting transducer" evidence="11">
    <location>
        <begin position="269"/>
        <end position="505"/>
    </location>
</feature>
<dbReference type="SUPFAM" id="SSF58104">
    <property type="entry name" value="Methyl-accepting chemotaxis protein (MCP) signaling domain"/>
    <property type="match status" value="1"/>
</dbReference>
<dbReference type="Pfam" id="PF12729">
    <property type="entry name" value="4HB_MCP_1"/>
    <property type="match status" value="1"/>
</dbReference>
<evidence type="ECO:0000256" key="9">
    <source>
        <dbReference type="PROSITE-ProRule" id="PRU00284"/>
    </source>
</evidence>
<dbReference type="PANTHER" id="PTHR32089:SF119">
    <property type="entry name" value="METHYL-ACCEPTING CHEMOTAXIS PROTEIN CTPL"/>
    <property type="match status" value="1"/>
</dbReference>
<evidence type="ECO:0000259" key="11">
    <source>
        <dbReference type="PROSITE" id="PS50111"/>
    </source>
</evidence>
<keyword evidence="5 10" id="KW-1133">Transmembrane helix</keyword>
<dbReference type="Pfam" id="PF00015">
    <property type="entry name" value="MCPsignal"/>
    <property type="match status" value="1"/>
</dbReference>
<dbReference type="Gene3D" id="1.10.287.950">
    <property type="entry name" value="Methyl-accepting chemotaxis protein"/>
    <property type="match status" value="1"/>
</dbReference>
<evidence type="ECO:0000256" key="7">
    <source>
        <dbReference type="ARBA" id="ARBA00023224"/>
    </source>
</evidence>
<evidence type="ECO:0000259" key="12">
    <source>
        <dbReference type="PROSITE" id="PS50885"/>
    </source>
</evidence>
<comment type="similarity">
    <text evidence="8">Belongs to the methyl-accepting chemotaxis (MCP) protein family.</text>
</comment>
<dbReference type="GO" id="GO:0006935">
    <property type="term" value="P:chemotaxis"/>
    <property type="evidence" value="ECO:0007669"/>
    <property type="project" value="UniProtKB-ARBA"/>
</dbReference>
<dbReference type="SMART" id="SM00283">
    <property type="entry name" value="MA"/>
    <property type="match status" value="1"/>
</dbReference>
<dbReference type="PANTHER" id="PTHR32089">
    <property type="entry name" value="METHYL-ACCEPTING CHEMOTAXIS PROTEIN MCPB"/>
    <property type="match status" value="1"/>
</dbReference>
<proteinExistence type="inferred from homology"/>
<dbReference type="InterPro" id="IPR004089">
    <property type="entry name" value="MCPsignal_dom"/>
</dbReference>
<keyword evidence="7 9" id="KW-0807">Transducer</keyword>
<evidence type="ECO:0000256" key="1">
    <source>
        <dbReference type="ARBA" id="ARBA00004651"/>
    </source>
</evidence>